<dbReference type="SMART" id="SM00811">
    <property type="entry name" value="Alpha_kinase"/>
    <property type="match status" value="1"/>
</dbReference>
<protein>
    <submittedName>
        <fullName evidence="9">Uncharacterized protein</fullName>
    </submittedName>
</protein>
<evidence type="ECO:0000256" key="3">
    <source>
        <dbReference type="ARBA" id="ARBA00022741"/>
    </source>
</evidence>
<feature type="domain" description="VWFA" evidence="7">
    <location>
        <begin position="692"/>
        <end position="891"/>
    </location>
</feature>
<evidence type="ECO:0000259" key="7">
    <source>
        <dbReference type="PROSITE" id="PS50234"/>
    </source>
</evidence>
<feature type="compositionally biased region" description="Low complexity" evidence="6">
    <location>
        <begin position="909"/>
        <end position="924"/>
    </location>
</feature>
<keyword evidence="2" id="KW-0808">Transferase</keyword>
<dbReference type="InterPro" id="IPR002035">
    <property type="entry name" value="VWF_A"/>
</dbReference>
<feature type="region of interest" description="Disordered" evidence="6">
    <location>
        <begin position="292"/>
        <end position="376"/>
    </location>
</feature>
<dbReference type="CDD" id="cd00198">
    <property type="entry name" value="vWFA"/>
    <property type="match status" value="1"/>
</dbReference>
<keyword evidence="4" id="KW-0418">Kinase</keyword>
<dbReference type="CDD" id="cd04515">
    <property type="entry name" value="Alpha_kinase"/>
    <property type="match status" value="1"/>
</dbReference>
<dbReference type="SUPFAM" id="SSF56112">
    <property type="entry name" value="Protein kinase-like (PK-like)"/>
    <property type="match status" value="1"/>
</dbReference>
<evidence type="ECO:0000256" key="5">
    <source>
        <dbReference type="ARBA" id="ARBA00022840"/>
    </source>
</evidence>
<dbReference type="Pfam" id="PF02816">
    <property type="entry name" value="Alpha_kinase"/>
    <property type="match status" value="1"/>
</dbReference>
<sequence length="1376" mass="155927">MEREDAWRRLSWLSPLAVRFTHAEISAEFQDGRRLDEVIAQFADGRLSAEHFKEAPLEILWQDGHLWSLSNRRLYVFRVAHALGCCSVCPCKILRRDKLLGDKVTHRWVDALTSTTNGKLVNVRGGSRYQRHQLGHPISAEAEKKLQLPPLKQFLQFVAPTLGCTEADMAWYGERLERQGFSSVCKLFDLSYCPASEVEQMGLPIRLQRSLSELLSSAEPFERFLCDPAPPCQRAPELMECRQQGEWQWRPWEASEVQAEWSGPQRQELEWQQWQAPGWKQGSDGQVSAWKQWQESEWKQDPGWRQQSNRPHEQEWHTSNEWHTGPEWHTGQQGQTGQEWHTGQEFHPGQEWHGQGQVSQTPEAHQLQDCERPESALDRDAAIQEVEEFCLRRELTSQAARDLWSLDLAAALDIVRALEVEKKLISLQPMAWSRIVASRCAARASEGDLEPQLIDQIESFMAVVVSAGVLSPELTSELRSTLRSLAPLEVADVLSDANFTQTVPYGSIHNPAAYAHRIAVGTRKRNVEKRIPEFVERMGYSWATHAALQQLCRVNPSSAKRLMDVHKASRGEASLQREIHIVDARGRGYDSRAVSASVENHRQLESEWSDEELPNLAQAAAGCHVWQPSGATASQSAAEAAEAADVAGLEPAEVEDEQLSAADSADTEESSILGDLPMETHPASGPCEVAAHYIIVLDISGSMSNCDCYDASGMLQRRIDAVQQKLGEFAQEMGQSQQKFWDTSDDVYSFVTFNTRFRVEFSLLPAPKAAERLTRTPICPQGQTSYTSGLEGIEACVQRADQLGQLGRRTYVMFISDGEPWDPDKFMEKLCGLMSKVQINTVAFGHCLAGDQSGTGMDFLYHLQQLASIGGGTCTRAATSVASIKGAFRAVRSTMTSSRRLVSRQALMTSRESNGSTGGSTSTLEGERTMQVEVRDDRNNWHPAKVTKFNLTDKTVEVVDAQGQQKRVPWAYVWWQQSSPSMPELESADPRRVLNTWEGWEPCRKAWRYHYRFDGKRFHVEDPVETLVSQRVKYFSKGEMRIVRFMYDQLFGSSTLLVAKHLLVPRSDAFSLQVKASTQADMEPFCRNAAVARHFAKLFRQKGYKLGFREDYLYVMEDESGVRQVFMGERHMKGAFVKFNNNGGSVNKEDYLRHCEVAQAFSHFSFDESHRELLVVDIQGVPFDALGESGLHLTDPQVHCRYGNYEYFGEGDWKEAGVKKFFSSHRCNHFCKRLKLRPISEYEFLPPRAIVAFPGISADFLHELTRRTLQRVRKQFRLAEVVFPNEVIAERLEVKLWGRRCSVAQAEEAIRSSVDKLMREFCHCVRLPQAWEERLEQLKSKLAGVQLFPWPPGGPTCCLVYPQSKGRGLEVLLRAQ</sequence>
<evidence type="ECO:0000256" key="4">
    <source>
        <dbReference type="ARBA" id="ARBA00022777"/>
    </source>
</evidence>
<organism evidence="9 10">
    <name type="scientific">Effrenium voratum</name>
    <dbReference type="NCBI Taxonomy" id="2562239"/>
    <lineage>
        <taxon>Eukaryota</taxon>
        <taxon>Sar</taxon>
        <taxon>Alveolata</taxon>
        <taxon>Dinophyceae</taxon>
        <taxon>Suessiales</taxon>
        <taxon>Symbiodiniaceae</taxon>
        <taxon>Effrenium</taxon>
    </lineage>
</organism>
<gene>
    <name evidence="9" type="ORF">EVOR1521_LOCUS7903</name>
</gene>
<accession>A0AA36I2E3</accession>
<keyword evidence="10" id="KW-1185">Reference proteome</keyword>
<dbReference type="Pfam" id="PF13519">
    <property type="entry name" value="VWA_2"/>
    <property type="match status" value="1"/>
</dbReference>
<feature type="compositionally biased region" description="Basic and acidic residues" evidence="6">
    <location>
        <begin position="366"/>
        <end position="376"/>
    </location>
</feature>
<evidence type="ECO:0000256" key="6">
    <source>
        <dbReference type="SAM" id="MobiDB-lite"/>
    </source>
</evidence>
<keyword evidence="3" id="KW-0547">Nucleotide-binding</keyword>
<keyword evidence="1" id="KW-0723">Serine/threonine-protein kinase</keyword>
<dbReference type="Proteomes" id="UP001178507">
    <property type="component" value="Unassembled WGS sequence"/>
</dbReference>
<dbReference type="SUPFAM" id="SSF53300">
    <property type="entry name" value="vWA-like"/>
    <property type="match status" value="1"/>
</dbReference>
<dbReference type="GO" id="GO:0031037">
    <property type="term" value="P:myosin II filament disassembly"/>
    <property type="evidence" value="ECO:0007669"/>
    <property type="project" value="TreeGrafter"/>
</dbReference>
<dbReference type="Gene3D" id="3.20.200.10">
    <property type="entry name" value="MHCK/EF2 kinase"/>
    <property type="match status" value="1"/>
</dbReference>
<dbReference type="PANTHER" id="PTHR45992">
    <property type="entry name" value="EUKARYOTIC ELONGATION FACTOR 2 KINASE-RELATED"/>
    <property type="match status" value="1"/>
</dbReference>
<dbReference type="InterPro" id="IPR051852">
    <property type="entry name" value="Alpha-type_PK"/>
</dbReference>
<evidence type="ECO:0000259" key="8">
    <source>
        <dbReference type="PROSITE" id="PS51158"/>
    </source>
</evidence>
<dbReference type="InterPro" id="IPR004166">
    <property type="entry name" value="a-kinase_dom"/>
</dbReference>
<dbReference type="InterPro" id="IPR036465">
    <property type="entry name" value="vWFA_dom_sf"/>
</dbReference>
<proteinExistence type="predicted"/>
<dbReference type="PROSITE" id="PS51158">
    <property type="entry name" value="ALPHA_KINASE"/>
    <property type="match status" value="1"/>
</dbReference>
<feature type="region of interest" description="Disordered" evidence="6">
    <location>
        <begin position="908"/>
        <end position="927"/>
    </location>
</feature>
<dbReference type="GO" id="GO:0005524">
    <property type="term" value="F:ATP binding"/>
    <property type="evidence" value="ECO:0007669"/>
    <property type="project" value="UniProtKB-KW"/>
</dbReference>
<dbReference type="PANTHER" id="PTHR45992:SF2">
    <property type="entry name" value="EUKARYOTIC ELONGATION FACTOR 2 KINASE"/>
    <property type="match status" value="1"/>
</dbReference>
<keyword evidence="5" id="KW-0067">ATP-binding</keyword>
<evidence type="ECO:0000256" key="2">
    <source>
        <dbReference type="ARBA" id="ARBA00022679"/>
    </source>
</evidence>
<evidence type="ECO:0000313" key="10">
    <source>
        <dbReference type="Proteomes" id="UP001178507"/>
    </source>
</evidence>
<evidence type="ECO:0000256" key="1">
    <source>
        <dbReference type="ARBA" id="ARBA00022527"/>
    </source>
</evidence>
<dbReference type="GO" id="GO:0004674">
    <property type="term" value="F:protein serine/threonine kinase activity"/>
    <property type="evidence" value="ECO:0007669"/>
    <property type="project" value="UniProtKB-KW"/>
</dbReference>
<dbReference type="PROSITE" id="PS50234">
    <property type="entry name" value="VWFA"/>
    <property type="match status" value="1"/>
</dbReference>
<dbReference type="SMART" id="SM00327">
    <property type="entry name" value="VWA"/>
    <property type="match status" value="1"/>
</dbReference>
<dbReference type="Gene3D" id="3.40.50.410">
    <property type="entry name" value="von Willebrand factor, type A domain"/>
    <property type="match status" value="1"/>
</dbReference>
<feature type="compositionally biased region" description="Polar residues" evidence="6">
    <location>
        <begin position="330"/>
        <end position="341"/>
    </location>
</feature>
<reference evidence="9" key="1">
    <citation type="submission" date="2023-08" db="EMBL/GenBank/DDBJ databases">
        <authorList>
            <person name="Chen Y."/>
            <person name="Shah S."/>
            <person name="Dougan E. K."/>
            <person name="Thang M."/>
            <person name="Chan C."/>
        </authorList>
    </citation>
    <scope>NUCLEOTIDE SEQUENCE</scope>
</reference>
<feature type="domain" description="Alpha-type protein kinase" evidence="8">
    <location>
        <begin position="1010"/>
        <end position="1239"/>
    </location>
</feature>
<dbReference type="GO" id="GO:1903013">
    <property type="term" value="P:response to differentiation-inducing factor 1"/>
    <property type="evidence" value="ECO:0007669"/>
    <property type="project" value="TreeGrafter"/>
</dbReference>
<dbReference type="InterPro" id="IPR011009">
    <property type="entry name" value="Kinase-like_dom_sf"/>
</dbReference>
<evidence type="ECO:0000313" key="9">
    <source>
        <dbReference type="EMBL" id="CAJ1379767.1"/>
    </source>
</evidence>
<name>A0AA36I2E3_9DINO</name>
<feature type="compositionally biased region" description="Basic and acidic residues" evidence="6">
    <location>
        <begin position="310"/>
        <end position="326"/>
    </location>
</feature>
<dbReference type="EMBL" id="CAUJNA010000657">
    <property type="protein sequence ID" value="CAJ1379767.1"/>
    <property type="molecule type" value="Genomic_DNA"/>
</dbReference>
<comment type="caution">
    <text evidence="9">The sequence shown here is derived from an EMBL/GenBank/DDBJ whole genome shotgun (WGS) entry which is preliminary data.</text>
</comment>